<dbReference type="InterPro" id="IPR029787">
    <property type="entry name" value="Nucleotide_cyclase"/>
</dbReference>
<dbReference type="NCBIfam" id="TIGR00254">
    <property type="entry name" value="GGDEF"/>
    <property type="match status" value="1"/>
</dbReference>
<dbReference type="InterPro" id="IPR052163">
    <property type="entry name" value="DGC-Regulatory_Protein"/>
</dbReference>
<accession>A0ABQ3XDE1</accession>
<dbReference type="InterPro" id="IPR043128">
    <property type="entry name" value="Rev_trsase/Diguanyl_cyclase"/>
</dbReference>
<dbReference type="PANTHER" id="PTHR46663:SF2">
    <property type="entry name" value="GGDEF DOMAIN-CONTAINING PROTEIN"/>
    <property type="match status" value="1"/>
</dbReference>
<feature type="region of interest" description="Disordered" evidence="1">
    <location>
        <begin position="1"/>
        <end position="26"/>
    </location>
</feature>
<keyword evidence="2" id="KW-1133">Transmembrane helix</keyword>
<feature type="transmembrane region" description="Helical" evidence="2">
    <location>
        <begin position="131"/>
        <end position="164"/>
    </location>
</feature>
<sequence length="363" mass="38290">MRDVIRRPTPAPAPSSTLSSAPSSAPDDALLARRRTIETAGLVSRGLGIVATMLSAVGIGGGSVAVTTDHMRSACWAGVALMLLANVFSALNRREPDSPRFRWRSVAQVTLDTVTVGGMVIISTLETDVTIWPVLAVSIALAALRLQLSGALATFGVVTVAYTYFVPYDQDWFFVVGVNLLIAVIAGAQSSSLDRHLTELDRTRRKLQHQATHDSMTGLPNRARLAVYADGCADRPLAVILLDLNGFKQVNDVYGHAAGDMLLHTIAGRLTGVLDREGLAGRLGGDEFMVLLPDADDAVVARTVTRIRDAVRQPVGIGDGRTVRVGASVGVALRAAGADAGLDALTAEADAGMYQEKRARASA</sequence>
<proteinExistence type="predicted"/>
<dbReference type="Pfam" id="PF00990">
    <property type="entry name" value="GGDEF"/>
    <property type="match status" value="1"/>
</dbReference>
<dbReference type="RefSeq" id="WP_239145394.1">
    <property type="nucleotide sequence ID" value="NZ_BAAAQE010000034.1"/>
</dbReference>
<dbReference type="EMBL" id="BOMG01000057">
    <property type="protein sequence ID" value="GID56491.1"/>
    <property type="molecule type" value="Genomic_DNA"/>
</dbReference>
<feature type="domain" description="GGDEF" evidence="3">
    <location>
        <begin position="235"/>
        <end position="363"/>
    </location>
</feature>
<feature type="transmembrane region" description="Helical" evidence="2">
    <location>
        <begin position="103"/>
        <end position="125"/>
    </location>
</feature>
<dbReference type="SMART" id="SM00267">
    <property type="entry name" value="GGDEF"/>
    <property type="match status" value="1"/>
</dbReference>
<gene>
    <name evidence="4" type="ORF">Aco03nite_048950</name>
</gene>
<comment type="caution">
    <text evidence="4">The sequence shown here is derived from an EMBL/GenBank/DDBJ whole genome shotgun (WGS) entry which is preliminary data.</text>
</comment>
<evidence type="ECO:0000259" key="3">
    <source>
        <dbReference type="PROSITE" id="PS50887"/>
    </source>
</evidence>
<evidence type="ECO:0000313" key="5">
    <source>
        <dbReference type="Proteomes" id="UP000612282"/>
    </source>
</evidence>
<reference evidence="4 5" key="1">
    <citation type="submission" date="2021-01" db="EMBL/GenBank/DDBJ databases">
        <title>Whole genome shotgun sequence of Actinoplanes couchii NBRC 106145.</title>
        <authorList>
            <person name="Komaki H."/>
            <person name="Tamura T."/>
        </authorList>
    </citation>
    <scope>NUCLEOTIDE SEQUENCE [LARGE SCALE GENOMIC DNA]</scope>
    <source>
        <strain evidence="4 5">NBRC 106145</strain>
    </source>
</reference>
<keyword evidence="2" id="KW-0812">Transmembrane</keyword>
<dbReference type="Proteomes" id="UP000612282">
    <property type="component" value="Unassembled WGS sequence"/>
</dbReference>
<keyword evidence="2" id="KW-0472">Membrane</keyword>
<feature type="transmembrane region" description="Helical" evidence="2">
    <location>
        <begin position="171"/>
        <end position="188"/>
    </location>
</feature>
<feature type="compositionally biased region" description="Low complexity" evidence="1">
    <location>
        <begin position="14"/>
        <end position="26"/>
    </location>
</feature>
<organism evidence="4 5">
    <name type="scientific">Actinoplanes couchii</name>
    <dbReference type="NCBI Taxonomy" id="403638"/>
    <lineage>
        <taxon>Bacteria</taxon>
        <taxon>Bacillati</taxon>
        <taxon>Actinomycetota</taxon>
        <taxon>Actinomycetes</taxon>
        <taxon>Micromonosporales</taxon>
        <taxon>Micromonosporaceae</taxon>
        <taxon>Actinoplanes</taxon>
    </lineage>
</organism>
<feature type="transmembrane region" description="Helical" evidence="2">
    <location>
        <begin position="71"/>
        <end position="91"/>
    </location>
</feature>
<dbReference type="PROSITE" id="PS50887">
    <property type="entry name" value="GGDEF"/>
    <property type="match status" value="1"/>
</dbReference>
<dbReference type="Gene3D" id="3.30.70.270">
    <property type="match status" value="1"/>
</dbReference>
<dbReference type="SUPFAM" id="SSF55073">
    <property type="entry name" value="Nucleotide cyclase"/>
    <property type="match status" value="1"/>
</dbReference>
<evidence type="ECO:0000256" key="2">
    <source>
        <dbReference type="SAM" id="Phobius"/>
    </source>
</evidence>
<keyword evidence="5" id="KW-1185">Reference proteome</keyword>
<evidence type="ECO:0000313" key="4">
    <source>
        <dbReference type="EMBL" id="GID56491.1"/>
    </source>
</evidence>
<name>A0ABQ3XDE1_9ACTN</name>
<feature type="transmembrane region" description="Helical" evidence="2">
    <location>
        <begin position="42"/>
        <end position="65"/>
    </location>
</feature>
<dbReference type="CDD" id="cd01949">
    <property type="entry name" value="GGDEF"/>
    <property type="match status" value="1"/>
</dbReference>
<dbReference type="PANTHER" id="PTHR46663">
    <property type="entry name" value="DIGUANYLATE CYCLASE DGCT-RELATED"/>
    <property type="match status" value="1"/>
</dbReference>
<evidence type="ECO:0000256" key="1">
    <source>
        <dbReference type="SAM" id="MobiDB-lite"/>
    </source>
</evidence>
<protein>
    <recommendedName>
        <fullName evidence="3">GGDEF domain-containing protein</fullName>
    </recommendedName>
</protein>
<dbReference type="InterPro" id="IPR000160">
    <property type="entry name" value="GGDEF_dom"/>
</dbReference>